<evidence type="ECO:0000256" key="1">
    <source>
        <dbReference type="SAM" id="SignalP"/>
    </source>
</evidence>
<evidence type="ECO:0000313" key="3">
    <source>
        <dbReference type="EMBL" id="MBB5190453.1"/>
    </source>
</evidence>
<keyword evidence="4" id="KW-1185">Reference proteome</keyword>
<dbReference type="PANTHER" id="PTHR19328">
    <property type="entry name" value="HEDGEHOG-INTERACTING PROTEIN"/>
    <property type="match status" value="1"/>
</dbReference>
<protein>
    <submittedName>
        <fullName evidence="3">Glucose/arabinose dehydrogenase</fullName>
    </submittedName>
</protein>
<accession>A0A840RDL1</accession>
<sequence>MWNLMSIHIRQLTLACATILACLVAPSAQSAATGTPYAINGTCEGLPRVALKTAPGFCVGLAATGLGMPRGVLPMPDGSALLTDMGGWGKNKGRLLRLVRHQGGFDSITLLNGLDRPHGLQLGPDGLVYLGEAGRISRFNPTDAQPRLTTVIDQLPDDGRHPIKVFVFGKDGALFVNFGSATDNCEGRIDTSQPPLQQCKDMQTDPQRASIWRYTQQNGQWQGKQYAAGLRNSMALAIHQGTGALWQAENSRDYINRKLPGLKSDENLPHEELNLIHEGSNYGWPYCYDNNMAAPEFPDADCGLFAKPVMLLPGHAAPLGMAFYDAPGGLAAWRGSLIMGWHGYRNNGHRLVAIRFDNSGMPQGQPQELISDWGDAPGKHPMGAPTDIKIDKEGVIWITEDRNGDLLIMTPVRMH</sequence>
<dbReference type="SUPFAM" id="SSF50952">
    <property type="entry name" value="Soluble quinoprotein glucose dehydrogenase"/>
    <property type="match status" value="1"/>
</dbReference>
<dbReference type="InterPro" id="IPR011042">
    <property type="entry name" value="6-blade_b-propeller_TolB-like"/>
</dbReference>
<dbReference type="Pfam" id="PF22807">
    <property type="entry name" value="TrAA12"/>
    <property type="match status" value="1"/>
</dbReference>
<feature type="domain" description="Pyrroloquinoline quinone-dependent pyranose dehydrogenase beta-propeller" evidence="2">
    <location>
        <begin position="52"/>
        <end position="410"/>
    </location>
</feature>
<evidence type="ECO:0000259" key="2">
    <source>
        <dbReference type="Pfam" id="PF22807"/>
    </source>
</evidence>
<name>A0A840RDL1_9NEIS</name>
<gene>
    <name evidence="3" type="ORF">HNQ50_001175</name>
</gene>
<dbReference type="InterPro" id="IPR054539">
    <property type="entry name" value="Beta-prop_PDH"/>
</dbReference>
<comment type="caution">
    <text evidence="3">The sequence shown here is derived from an EMBL/GenBank/DDBJ whole genome shotgun (WGS) entry which is preliminary data.</text>
</comment>
<dbReference type="Gene3D" id="2.120.10.30">
    <property type="entry name" value="TolB, C-terminal domain"/>
    <property type="match status" value="1"/>
</dbReference>
<dbReference type="PANTHER" id="PTHR19328:SF53">
    <property type="entry name" value="MEMBRANE PROTEIN"/>
    <property type="match status" value="1"/>
</dbReference>
<dbReference type="Proteomes" id="UP000543030">
    <property type="component" value="Unassembled WGS sequence"/>
</dbReference>
<feature type="signal peptide" evidence="1">
    <location>
        <begin position="1"/>
        <end position="30"/>
    </location>
</feature>
<dbReference type="RefSeq" id="WP_184098499.1">
    <property type="nucleotide sequence ID" value="NZ_JACHHN010000002.1"/>
</dbReference>
<dbReference type="AlphaFoldDB" id="A0A840RDL1"/>
<proteinExistence type="predicted"/>
<evidence type="ECO:0000313" key="4">
    <source>
        <dbReference type="Proteomes" id="UP000543030"/>
    </source>
</evidence>
<dbReference type="EMBL" id="JACHHN010000002">
    <property type="protein sequence ID" value="MBB5190453.1"/>
    <property type="molecule type" value="Genomic_DNA"/>
</dbReference>
<organism evidence="3 4">
    <name type="scientific">Silvimonas terrae</name>
    <dbReference type="NCBI Taxonomy" id="300266"/>
    <lineage>
        <taxon>Bacteria</taxon>
        <taxon>Pseudomonadati</taxon>
        <taxon>Pseudomonadota</taxon>
        <taxon>Betaproteobacteria</taxon>
        <taxon>Neisseriales</taxon>
        <taxon>Chitinibacteraceae</taxon>
        <taxon>Silvimonas</taxon>
    </lineage>
</organism>
<feature type="chain" id="PRO_5032357699" evidence="1">
    <location>
        <begin position="31"/>
        <end position="415"/>
    </location>
</feature>
<reference evidence="3 4" key="1">
    <citation type="submission" date="2020-08" db="EMBL/GenBank/DDBJ databases">
        <title>Genomic Encyclopedia of Type Strains, Phase IV (KMG-IV): sequencing the most valuable type-strain genomes for metagenomic binning, comparative biology and taxonomic classification.</title>
        <authorList>
            <person name="Goeker M."/>
        </authorList>
    </citation>
    <scope>NUCLEOTIDE SEQUENCE [LARGE SCALE GENOMIC DNA]</scope>
    <source>
        <strain evidence="3 4">DSM 18233</strain>
    </source>
</reference>
<keyword evidence="1" id="KW-0732">Signal</keyword>
<dbReference type="InterPro" id="IPR011041">
    <property type="entry name" value="Quinoprot_gluc/sorb_DH_b-prop"/>
</dbReference>